<dbReference type="OrthoDB" id="288065at2"/>
<organism evidence="1 2">
    <name type="scientific">Blastopirellula retiformator</name>
    <dbReference type="NCBI Taxonomy" id="2527970"/>
    <lineage>
        <taxon>Bacteria</taxon>
        <taxon>Pseudomonadati</taxon>
        <taxon>Planctomycetota</taxon>
        <taxon>Planctomycetia</taxon>
        <taxon>Pirellulales</taxon>
        <taxon>Pirellulaceae</taxon>
        <taxon>Blastopirellula</taxon>
    </lineage>
</organism>
<reference evidence="1 2" key="1">
    <citation type="submission" date="2019-02" db="EMBL/GenBank/DDBJ databases">
        <title>Deep-cultivation of Planctomycetes and their phenomic and genomic characterization uncovers novel biology.</title>
        <authorList>
            <person name="Wiegand S."/>
            <person name="Jogler M."/>
            <person name="Boedeker C."/>
            <person name="Pinto D."/>
            <person name="Vollmers J."/>
            <person name="Rivas-Marin E."/>
            <person name="Kohn T."/>
            <person name="Peeters S.H."/>
            <person name="Heuer A."/>
            <person name="Rast P."/>
            <person name="Oberbeckmann S."/>
            <person name="Bunk B."/>
            <person name="Jeske O."/>
            <person name="Meyerdierks A."/>
            <person name="Storesund J.E."/>
            <person name="Kallscheuer N."/>
            <person name="Luecker S."/>
            <person name="Lage O.M."/>
            <person name="Pohl T."/>
            <person name="Merkel B.J."/>
            <person name="Hornburger P."/>
            <person name="Mueller R.-W."/>
            <person name="Bruemmer F."/>
            <person name="Labrenz M."/>
            <person name="Spormann A.M."/>
            <person name="Op Den Camp H."/>
            <person name="Overmann J."/>
            <person name="Amann R."/>
            <person name="Jetten M.S.M."/>
            <person name="Mascher T."/>
            <person name="Medema M.H."/>
            <person name="Devos D.P."/>
            <person name="Kaster A.-K."/>
            <person name="Ovreas L."/>
            <person name="Rohde M."/>
            <person name="Galperin M.Y."/>
            <person name="Jogler C."/>
        </authorList>
    </citation>
    <scope>NUCLEOTIDE SEQUENCE [LARGE SCALE GENOMIC DNA]</scope>
    <source>
        <strain evidence="1 2">Enr8</strain>
    </source>
</reference>
<dbReference type="AlphaFoldDB" id="A0A5C5V8G6"/>
<sequence>MATVHIPAQLRKLTGSEQVEVEAANLRQLLEALESRFPGIKDRLCEGDRIRPGLQVTIDGQMSQKGLAAALAPQSEVYFLPAIGGG</sequence>
<evidence type="ECO:0000313" key="2">
    <source>
        <dbReference type="Proteomes" id="UP000318878"/>
    </source>
</evidence>
<proteinExistence type="predicted"/>
<accession>A0A5C5V8G6</accession>
<dbReference type="Proteomes" id="UP000318878">
    <property type="component" value="Unassembled WGS sequence"/>
</dbReference>
<name>A0A5C5V8G6_9BACT</name>
<protein>
    <submittedName>
        <fullName evidence="1">ThiS family protein</fullName>
    </submittedName>
</protein>
<dbReference type="Pfam" id="PF02597">
    <property type="entry name" value="ThiS"/>
    <property type="match status" value="1"/>
</dbReference>
<dbReference type="InterPro" id="IPR016155">
    <property type="entry name" value="Mopterin_synth/thiamin_S_b"/>
</dbReference>
<dbReference type="InterPro" id="IPR012675">
    <property type="entry name" value="Beta-grasp_dom_sf"/>
</dbReference>
<dbReference type="PANTHER" id="PTHR38031:SF1">
    <property type="entry name" value="SULFUR CARRIER PROTEIN CYSO"/>
    <property type="match status" value="1"/>
</dbReference>
<dbReference type="InterPro" id="IPR003749">
    <property type="entry name" value="ThiS/MoaD-like"/>
</dbReference>
<dbReference type="PANTHER" id="PTHR38031">
    <property type="entry name" value="SULFUR CARRIER PROTEIN SLR0821-RELATED"/>
    <property type="match status" value="1"/>
</dbReference>
<dbReference type="InterPro" id="IPR052045">
    <property type="entry name" value="Sulfur_Carrier/Prot_Modifier"/>
</dbReference>
<keyword evidence="2" id="KW-1185">Reference proteome</keyword>
<comment type="caution">
    <text evidence="1">The sequence shown here is derived from an EMBL/GenBank/DDBJ whole genome shotgun (WGS) entry which is preliminary data.</text>
</comment>
<dbReference type="EMBL" id="SJPF01000002">
    <property type="protein sequence ID" value="TWT34874.1"/>
    <property type="molecule type" value="Genomic_DNA"/>
</dbReference>
<dbReference type="RefSeq" id="WP_146431477.1">
    <property type="nucleotide sequence ID" value="NZ_SJPF01000002.1"/>
</dbReference>
<gene>
    <name evidence="1" type="ORF">Enr8_22890</name>
</gene>
<evidence type="ECO:0000313" key="1">
    <source>
        <dbReference type="EMBL" id="TWT34874.1"/>
    </source>
</evidence>
<dbReference type="Gene3D" id="3.10.20.30">
    <property type="match status" value="1"/>
</dbReference>
<dbReference type="SUPFAM" id="SSF54285">
    <property type="entry name" value="MoaD/ThiS"/>
    <property type="match status" value="1"/>
</dbReference>